<comment type="caution">
    <text evidence="3">The sequence shown here is derived from an EMBL/GenBank/DDBJ whole genome shotgun (WGS) entry which is preliminary data.</text>
</comment>
<proteinExistence type="predicted"/>
<protein>
    <recommendedName>
        <fullName evidence="2">Methyltransferase FkbM domain-containing protein</fullName>
    </recommendedName>
</protein>
<reference evidence="3" key="2">
    <citation type="submission" date="2020-11" db="EMBL/GenBank/DDBJ databases">
        <authorList>
            <person name="Cecchin M."/>
            <person name="Marcolungo L."/>
            <person name="Rossato M."/>
            <person name="Girolomoni L."/>
            <person name="Cosentino E."/>
            <person name="Cuine S."/>
            <person name="Li-Beisson Y."/>
            <person name="Delledonne M."/>
            <person name="Ballottari M."/>
        </authorList>
    </citation>
    <scope>NUCLEOTIDE SEQUENCE</scope>
    <source>
        <strain evidence="3">211/11P</strain>
        <tissue evidence="3">Whole cell</tissue>
    </source>
</reference>
<dbReference type="PANTHER" id="PTHR34203:SF13">
    <property type="entry name" value="EXPRESSED PROTEIN"/>
    <property type="match status" value="1"/>
</dbReference>
<evidence type="ECO:0000313" key="4">
    <source>
        <dbReference type="Proteomes" id="UP001055712"/>
    </source>
</evidence>
<evidence type="ECO:0000313" key="3">
    <source>
        <dbReference type="EMBL" id="KAI3431738.1"/>
    </source>
</evidence>
<reference evidence="3" key="1">
    <citation type="journal article" date="2019" name="Plant J.">
        <title>Chlorella vulgaris genome assembly and annotation reveals the molecular basis for metabolic acclimation to high light conditions.</title>
        <authorList>
            <person name="Cecchin M."/>
            <person name="Marcolungo L."/>
            <person name="Rossato M."/>
            <person name="Girolomoni L."/>
            <person name="Cosentino E."/>
            <person name="Cuine S."/>
            <person name="Li-Beisson Y."/>
            <person name="Delledonne M."/>
            <person name="Ballottari M."/>
        </authorList>
    </citation>
    <scope>NUCLEOTIDE SEQUENCE</scope>
    <source>
        <strain evidence="3">211/11P</strain>
    </source>
</reference>
<evidence type="ECO:0000259" key="2">
    <source>
        <dbReference type="Pfam" id="PF05050"/>
    </source>
</evidence>
<dbReference type="InterPro" id="IPR029063">
    <property type="entry name" value="SAM-dependent_MTases_sf"/>
</dbReference>
<dbReference type="PANTHER" id="PTHR34203">
    <property type="entry name" value="METHYLTRANSFERASE, FKBM FAMILY PROTEIN"/>
    <property type="match status" value="1"/>
</dbReference>
<keyword evidence="4" id="KW-1185">Reference proteome</keyword>
<dbReference type="OrthoDB" id="5835829at2759"/>
<gene>
    <name evidence="3" type="ORF">D9Q98_004780</name>
</gene>
<dbReference type="Pfam" id="PF05050">
    <property type="entry name" value="Methyltransf_21"/>
    <property type="match status" value="1"/>
</dbReference>
<organism evidence="3 4">
    <name type="scientific">Chlorella vulgaris</name>
    <name type="common">Green alga</name>
    <dbReference type="NCBI Taxonomy" id="3077"/>
    <lineage>
        <taxon>Eukaryota</taxon>
        <taxon>Viridiplantae</taxon>
        <taxon>Chlorophyta</taxon>
        <taxon>core chlorophytes</taxon>
        <taxon>Trebouxiophyceae</taxon>
        <taxon>Chlorellales</taxon>
        <taxon>Chlorellaceae</taxon>
        <taxon>Chlorella clade</taxon>
        <taxon>Chlorella</taxon>
    </lineage>
</organism>
<name>A0A9D4TQK4_CHLVU</name>
<feature type="domain" description="Methyltransferase FkbM" evidence="2">
    <location>
        <begin position="256"/>
        <end position="348"/>
    </location>
</feature>
<sequence length="372" mass="39709">MAATAAAATAAAPPLATARLPTGLLVRCVSKRDVPFLYREIYERRCYLSHGITLPRGGTVIDCGANIGLFSMQAAQELGSEGLVLACEPLPPTFAALQNNVAAHREWWSSQQQQVQRQQAQRQQAQRQQVQRQPAPPTDPGSAAAEAEPGERAPQPVQHQQQQLQQQHAAASLLAAAAAPIVALQAGVGSGEQASADFTFYPRAAGWSSMLPAEGEVQADMQAFLEQALSSPLAAAAAGLDPRTAALGCWLQRRAPSWAYAAAGRFAVARMLGAAGTVRCPLVSVSQLIRQHSLGAVDLLKVDVERAELRVLRGVEDQHWPLVQQAALEVHAADLDEVLRILRSEAGFTRVVVEQEAALAGTSLHAVYCTRH</sequence>
<accession>A0A9D4TQK4</accession>
<dbReference type="Gene3D" id="3.40.50.150">
    <property type="entry name" value="Vaccinia Virus protein VP39"/>
    <property type="match status" value="2"/>
</dbReference>
<dbReference type="EMBL" id="SIDB01000006">
    <property type="protein sequence ID" value="KAI3431738.1"/>
    <property type="molecule type" value="Genomic_DNA"/>
</dbReference>
<dbReference type="InterPro" id="IPR006342">
    <property type="entry name" value="FkbM_mtfrase"/>
</dbReference>
<feature type="compositionally biased region" description="Low complexity" evidence="1">
    <location>
        <begin position="143"/>
        <end position="166"/>
    </location>
</feature>
<dbReference type="Proteomes" id="UP001055712">
    <property type="component" value="Unassembled WGS sequence"/>
</dbReference>
<feature type="region of interest" description="Disordered" evidence="1">
    <location>
        <begin position="112"/>
        <end position="166"/>
    </location>
</feature>
<feature type="compositionally biased region" description="Low complexity" evidence="1">
    <location>
        <begin position="112"/>
        <end position="133"/>
    </location>
</feature>
<dbReference type="NCBIfam" id="TIGR01444">
    <property type="entry name" value="fkbM_fam"/>
    <property type="match status" value="1"/>
</dbReference>
<dbReference type="SUPFAM" id="SSF53335">
    <property type="entry name" value="S-adenosyl-L-methionine-dependent methyltransferases"/>
    <property type="match status" value="2"/>
</dbReference>
<dbReference type="InterPro" id="IPR052514">
    <property type="entry name" value="SAM-dependent_MTase"/>
</dbReference>
<evidence type="ECO:0000256" key="1">
    <source>
        <dbReference type="SAM" id="MobiDB-lite"/>
    </source>
</evidence>
<dbReference type="AlphaFoldDB" id="A0A9D4TQK4"/>